<dbReference type="Pfam" id="PF05988">
    <property type="entry name" value="DUF899"/>
    <property type="match status" value="1"/>
</dbReference>
<comment type="caution">
    <text evidence="1">The sequence shown here is derived from an EMBL/GenBank/DDBJ whole genome shotgun (WGS) entry which is preliminary data.</text>
</comment>
<evidence type="ECO:0000313" key="1">
    <source>
        <dbReference type="EMBL" id="GHO59492.1"/>
    </source>
</evidence>
<dbReference type="EMBL" id="BNJG01000003">
    <property type="protein sequence ID" value="GHO59492.1"/>
    <property type="molecule type" value="Genomic_DNA"/>
</dbReference>
<evidence type="ECO:0008006" key="3">
    <source>
        <dbReference type="Google" id="ProtNLM"/>
    </source>
</evidence>
<reference evidence="1 2" key="1">
    <citation type="journal article" date="2021" name="Int. J. Syst. Evol. Microbiol.">
        <title>Reticulibacter mediterranei gen. nov., sp. nov., within the new family Reticulibacteraceae fam. nov., and Ktedonospora formicarum gen. nov., sp. nov., Ktedonobacter robiniae sp. nov., Dictyobacter formicarum sp. nov. and Dictyobacter arantiisoli sp. nov., belonging to the class Ktedonobacteria.</title>
        <authorList>
            <person name="Yabe S."/>
            <person name="Zheng Y."/>
            <person name="Wang C.M."/>
            <person name="Sakai Y."/>
            <person name="Abe K."/>
            <person name="Yokota A."/>
            <person name="Donadio S."/>
            <person name="Cavaletti L."/>
            <person name="Monciardini P."/>
        </authorList>
    </citation>
    <scope>NUCLEOTIDE SEQUENCE [LARGE SCALE GENOMIC DNA]</scope>
    <source>
        <strain evidence="1 2">SOSP1-30</strain>
    </source>
</reference>
<name>A0ABQ3V404_9CHLR</name>
<dbReference type="Proteomes" id="UP000654345">
    <property type="component" value="Unassembled WGS sequence"/>
</dbReference>
<dbReference type="RefSeq" id="WP_201375673.1">
    <property type="nucleotide sequence ID" value="NZ_BNJG01000003.1"/>
</dbReference>
<organism evidence="1 2">
    <name type="scientific">Ktedonobacter robiniae</name>
    <dbReference type="NCBI Taxonomy" id="2778365"/>
    <lineage>
        <taxon>Bacteria</taxon>
        <taxon>Bacillati</taxon>
        <taxon>Chloroflexota</taxon>
        <taxon>Ktedonobacteria</taxon>
        <taxon>Ktedonobacterales</taxon>
        <taxon>Ktedonobacteraceae</taxon>
        <taxon>Ktedonobacter</taxon>
    </lineage>
</organism>
<evidence type="ECO:0000313" key="2">
    <source>
        <dbReference type="Proteomes" id="UP000654345"/>
    </source>
</evidence>
<proteinExistence type="predicted"/>
<dbReference type="InterPro" id="IPR010296">
    <property type="entry name" value="DUF899_thioredox"/>
</dbReference>
<sequence>MNYPPIVSRDEWLTARQELLTREKEATRALDKLNAERRRLPMVKVEKEYLFEGPDGKASLLDLFEGRRQLIVYHFMFGPDWDEGCKGCSFLIDNVGHLAHLHARDTSLVVVSRAPLAKIEPFKKRMGWTLPWVSSYGSNFNYDFHATEEDGEVSATSVFLRVDENIFHTYSTFDRGNELLLGTYKYLDLTPLGRQEDWEEPSGRSTTSAMGWLRLHDTYDV</sequence>
<keyword evidence="2" id="KW-1185">Reference proteome</keyword>
<protein>
    <recommendedName>
        <fullName evidence="3">DUF899 domain-containing protein</fullName>
    </recommendedName>
</protein>
<accession>A0ABQ3V404</accession>
<gene>
    <name evidence="1" type="ORF">KSB_79670</name>
</gene>